<dbReference type="Gene3D" id="3.40.50.720">
    <property type="entry name" value="NAD(P)-binding Rossmann-like Domain"/>
    <property type="match status" value="1"/>
</dbReference>
<keyword evidence="5" id="KW-0547">Nucleotide-binding</keyword>
<name>A0A966HN25_9PROT</name>
<dbReference type="FunFam" id="3.40.50.720:FF:000100">
    <property type="entry name" value="Glutamate dehydrogenase 1, mitochondrial"/>
    <property type="match status" value="1"/>
</dbReference>
<reference evidence="9" key="1">
    <citation type="submission" date="2018-10" db="EMBL/GenBank/DDBJ databases">
        <title>Iterative Subtractive Binning of Freshwater Chronoseries Metagenomes Recovers Nearly Complete Genomes from over Four Hundred Novel Species.</title>
        <authorList>
            <person name="Rodriguez-R L.M."/>
            <person name="Tsementzi D."/>
            <person name="Luo C."/>
            <person name="Konstantinidis K.T."/>
        </authorList>
    </citation>
    <scope>NUCLEOTIDE SEQUENCE</scope>
    <source>
        <strain evidence="9">WB8_1A_003</strain>
    </source>
</reference>
<dbReference type="SMART" id="SM00839">
    <property type="entry name" value="ELFV_dehydrog"/>
    <property type="match status" value="1"/>
</dbReference>
<dbReference type="GO" id="GO:0000166">
    <property type="term" value="F:nucleotide binding"/>
    <property type="evidence" value="ECO:0007669"/>
    <property type="project" value="UniProtKB-KW"/>
</dbReference>
<dbReference type="PANTHER" id="PTHR11606:SF13">
    <property type="entry name" value="GLUTAMATE DEHYDROGENASE 1, MITOCHONDRIAL"/>
    <property type="match status" value="1"/>
</dbReference>
<dbReference type="InterPro" id="IPR046346">
    <property type="entry name" value="Aminoacid_DH-like_N_sf"/>
</dbReference>
<dbReference type="InterPro" id="IPR014362">
    <property type="entry name" value="Glu_DH"/>
</dbReference>
<dbReference type="GO" id="GO:0006538">
    <property type="term" value="P:L-glutamate catabolic process"/>
    <property type="evidence" value="ECO:0007669"/>
    <property type="project" value="TreeGrafter"/>
</dbReference>
<dbReference type="SUPFAM" id="SSF51735">
    <property type="entry name" value="NAD(P)-binding Rossmann-fold domains"/>
    <property type="match status" value="1"/>
</dbReference>
<evidence type="ECO:0000256" key="3">
    <source>
        <dbReference type="PIRNR" id="PIRNR000185"/>
    </source>
</evidence>
<dbReference type="InterPro" id="IPR036291">
    <property type="entry name" value="NAD(P)-bd_dom_sf"/>
</dbReference>
<dbReference type="InterPro" id="IPR006095">
    <property type="entry name" value="Glu/Leu/Phe/Val/Trp_DH"/>
</dbReference>
<feature type="binding site" evidence="5">
    <location>
        <position position="65"/>
    </location>
    <ligand>
        <name>substrate</name>
    </ligand>
</feature>
<evidence type="ECO:0000256" key="1">
    <source>
        <dbReference type="ARBA" id="ARBA00006382"/>
    </source>
</evidence>
<evidence type="ECO:0000256" key="5">
    <source>
        <dbReference type="PIRSR" id="PIRSR000185-2"/>
    </source>
</evidence>
<organism evidence="9 10">
    <name type="scientific">Candidatus Fonsibacter lacus</name>
    <dbReference type="NCBI Taxonomy" id="2576439"/>
    <lineage>
        <taxon>Bacteria</taxon>
        <taxon>Pseudomonadati</taxon>
        <taxon>Pseudomonadota</taxon>
        <taxon>Alphaproteobacteria</taxon>
        <taxon>Candidatus Pelagibacterales</taxon>
        <taxon>Candidatus Pelagibacterales incertae sedis</taxon>
        <taxon>Candidatus Fonsibacter</taxon>
    </lineage>
</organism>
<dbReference type="PIRSF" id="PIRSF000185">
    <property type="entry name" value="Glu_DH"/>
    <property type="match status" value="1"/>
</dbReference>
<feature type="binding site" evidence="5">
    <location>
        <position position="41"/>
    </location>
    <ligand>
        <name>substrate</name>
    </ligand>
</feature>
<keyword evidence="5" id="KW-0520">NAD</keyword>
<evidence type="ECO:0000256" key="6">
    <source>
        <dbReference type="PIRSR" id="PIRSR000185-3"/>
    </source>
</evidence>
<dbReference type="AlphaFoldDB" id="A0A966HN25"/>
<dbReference type="SUPFAM" id="SSF53223">
    <property type="entry name" value="Aminoacid dehydrogenase-like, N-terminal domain"/>
    <property type="match status" value="1"/>
</dbReference>
<feature type="site" description="Important for catalysis" evidence="6">
    <location>
        <position position="119"/>
    </location>
</feature>
<gene>
    <name evidence="9" type="ORF">EBX29_00970</name>
</gene>
<evidence type="ECO:0000313" key="10">
    <source>
        <dbReference type="Proteomes" id="UP000699985"/>
    </source>
</evidence>
<feature type="domain" description="Glutamate/phenylalanine/leucine/valine/L-tryptophan dehydrogenase C-terminal" evidence="8">
    <location>
        <begin position="158"/>
        <end position="440"/>
    </location>
</feature>
<dbReference type="Pfam" id="PF02812">
    <property type="entry name" value="ELFV_dehydrog_N"/>
    <property type="match status" value="1"/>
</dbReference>
<dbReference type="InterPro" id="IPR006096">
    <property type="entry name" value="Glu/Leu/Phe/Val/Trp_DH_C"/>
</dbReference>
<dbReference type="CDD" id="cd01076">
    <property type="entry name" value="NAD_bind_1_Glu_DH"/>
    <property type="match status" value="1"/>
</dbReference>
<dbReference type="Proteomes" id="UP000699985">
    <property type="component" value="Unassembled WGS sequence"/>
</dbReference>
<sequence>MDHIRSTHSVLQVNVGIKIKNKIKNFTGWRAVHSEHRLPSKGGIRFSAEVNQDETEALAALMTYKCAVVDIPFGGSKGSLKIDPKQYSEEELKLITHIYAEKLIKKGFLSPAINVPAPDVGTGEREMVWIMDTYKNLFPNDINYLACVTGKPVAYGGIRGRAQATGRGVEESIREYLRHEQFYKRTKLNPDLSKNKIVIQGFGKVGKSLVEELFHRDHAKIIAIGEYNGYLYNEKGIDIDELVKHFQKNKNLKNFTGAKFIEKPAEVLTIACDILVPAALESVINMSNVEKIKAKLIVEAANGPITHDADEVLQKKGIDVLPDIYVNSGGVVVSYFEWVKNITHVRFGRLQRRYEENKMNELIQVIEDATGRSIPDKYKANIIHGVQEIDLVNSGLEDVMRETFKEIMKNMEIFKKKVSLRTATYAIALNKLKQYHKDMGVSNAH</sequence>
<dbReference type="PANTHER" id="PTHR11606">
    <property type="entry name" value="GLUTAMATE DEHYDROGENASE"/>
    <property type="match status" value="1"/>
</dbReference>
<dbReference type="Gene3D" id="3.40.50.10860">
    <property type="entry name" value="Leucine Dehydrogenase, chain A, domain 1"/>
    <property type="match status" value="1"/>
</dbReference>
<accession>A0A966HN25</accession>
<comment type="similarity">
    <text evidence="1 3 7">Belongs to the Glu/Leu/Phe/Val dehydrogenases family.</text>
</comment>
<feature type="active site" description="Proton donor" evidence="4">
    <location>
        <position position="77"/>
    </location>
</feature>
<keyword evidence="2 3" id="KW-0560">Oxidoreductase</keyword>
<feature type="binding site" evidence="5">
    <location>
        <position position="165"/>
    </location>
    <ligand>
        <name>substrate</name>
    </ligand>
</feature>
<dbReference type="PRINTS" id="PR00082">
    <property type="entry name" value="GLFDHDRGNASE"/>
</dbReference>
<dbReference type="GO" id="GO:0004352">
    <property type="term" value="F:glutamate dehydrogenase (NAD+) activity"/>
    <property type="evidence" value="ECO:0007669"/>
    <property type="project" value="TreeGrafter"/>
</dbReference>
<dbReference type="InterPro" id="IPR033922">
    <property type="entry name" value="NAD_bind_Glu_DH"/>
</dbReference>
<comment type="caution">
    <text evidence="9">The sequence shown here is derived from an EMBL/GenBank/DDBJ whole genome shotgun (WGS) entry which is preliminary data.</text>
</comment>
<feature type="binding site" evidence="5">
    <location>
        <position position="334"/>
    </location>
    <ligand>
        <name>substrate</name>
    </ligand>
</feature>
<dbReference type="InterPro" id="IPR006097">
    <property type="entry name" value="Glu/Leu/Phe/Val/Trp_DH_dimer"/>
</dbReference>
<dbReference type="EMBL" id="RGMI01000022">
    <property type="protein sequence ID" value="NCU50339.1"/>
    <property type="molecule type" value="Genomic_DNA"/>
</dbReference>
<proteinExistence type="inferred from homology"/>
<protein>
    <recommendedName>
        <fullName evidence="3">Glutamate dehydrogenase</fullName>
    </recommendedName>
</protein>
<dbReference type="Pfam" id="PF00208">
    <property type="entry name" value="ELFV_dehydrog"/>
    <property type="match status" value="1"/>
</dbReference>
<evidence type="ECO:0000256" key="7">
    <source>
        <dbReference type="RuleBase" id="RU004417"/>
    </source>
</evidence>
<evidence type="ECO:0000313" key="9">
    <source>
        <dbReference type="EMBL" id="NCU50339.1"/>
    </source>
</evidence>
<evidence type="ECO:0000256" key="2">
    <source>
        <dbReference type="ARBA" id="ARBA00023002"/>
    </source>
</evidence>
<evidence type="ECO:0000256" key="4">
    <source>
        <dbReference type="PIRSR" id="PIRSR000185-1"/>
    </source>
</evidence>
<evidence type="ECO:0000259" key="8">
    <source>
        <dbReference type="SMART" id="SM00839"/>
    </source>
</evidence>